<feature type="region of interest" description="Disordered" evidence="7">
    <location>
        <begin position="345"/>
        <end position="585"/>
    </location>
</feature>
<name>A0AA88YH55_PINIB</name>
<feature type="compositionally biased region" description="Pro residues" evidence="7">
    <location>
        <begin position="351"/>
        <end position="368"/>
    </location>
</feature>
<feature type="signal peptide" evidence="8">
    <location>
        <begin position="1"/>
        <end position="21"/>
    </location>
</feature>
<comment type="caution">
    <text evidence="11">The sequence shown here is derived from an EMBL/GenBank/DDBJ whole genome shotgun (WGS) entry which is preliminary data.</text>
</comment>
<dbReference type="InterPro" id="IPR003307">
    <property type="entry name" value="W2_domain"/>
</dbReference>
<feature type="chain" id="PRO_5041647934" description="Eukaryotic translation initiation factor 4 gamma 1-like" evidence="8">
    <location>
        <begin position="22"/>
        <end position="1589"/>
    </location>
</feature>
<dbReference type="FunFam" id="1.25.40.180:FF:000001">
    <property type="entry name" value="Eukaryotic translation initiation factor 4 gamma, 3, putative"/>
    <property type="match status" value="1"/>
</dbReference>
<dbReference type="InterPro" id="IPR003891">
    <property type="entry name" value="Initiation_fac_eIF4g_MI"/>
</dbReference>
<dbReference type="SUPFAM" id="SSF48371">
    <property type="entry name" value="ARM repeat"/>
    <property type="match status" value="3"/>
</dbReference>
<keyword evidence="3" id="KW-0597">Phosphoprotein</keyword>
<feature type="compositionally biased region" description="Low complexity" evidence="7">
    <location>
        <begin position="256"/>
        <end position="268"/>
    </location>
</feature>
<dbReference type="PANTHER" id="PTHR23253">
    <property type="entry name" value="EUKARYOTIC TRANSLATION INITIATION FACTOR 4 GAMMA"/>
    <property type="match status" value="1"/>
</dbReference>
<feature type="region of interest" description="Disordered" evidence="7">
    <location>
        <begin position="610"/>
        <end position="660"/>
    </location>
</feature>
<proteinExistence type="inferred from homology"/>
<comment type="similarity">
    <text evidence="1">Belongs to the eukaryotic initiation factor 4G family.</text>
</comment>
<evidence type="ECO:0008006" key="13">
    <source>
        <dbReference type="Google" id="ProtNLM"/>
    </source>
</evidence>
<feature type="compositionally biased region" description="Gly residues" evidence="7">
    <location>
        <begin position="1085"/>
        <end position="1096"/>
    </location>
</feature>
<evidence type="ECO:0000256" key="1">
    <source>
        <dbReference type="ARBA" id="ARBA00005775"/>
    </source>
</evidence>
<evidence type="ECO:0000256" key="5">
    <source>
        <dbReference type="ARBA" id="ARBA00022917"/>
    </source>
</evidence>
<feature type="domain" description="W2" evidence="9">
    <location>
        <begin position="1418"/>
        <end position="1589"/>
    </location>
</feature>
<dbReference type="CDD" id="cd11559">
    <property type="entry name" value="W2_eIF4G1_like"/>
    <property type="match status" value="1"/>
</dbReference>
<dbReference type="Gene3D" id="1.25.40.180">
    <property type="match status" value="3"/>
</dbReference>
<dbReference type="FunFam" id="1.25.40.180:FF:000003">
    <property type="entry name" value="Putative eukaryotic translation initiation factor 4 gamma 1"/>
    <property type="match status" value="1"/>
</dbReference>
<evidence type="ECO:0000256" key="6">
    <source>
        <dbReference type="SAM" id="Coils"/>
    </source>
</evidence>
<dbReference type="SMART" id="SM00515">
    <property type="entry name" value="eIF5C"/>
    <property type="match status" value="1"/>
</dbReference>
<feature type="region of interest" description="Disordered" evidence="7">
    <location>
        <begin position="1061"/>
        <end position="1271"/>
    </location>
</feature>
<evidence type="ECO:0000256" key="3">
    <source>
        <dbReference type="ARBA" id="ARBA00022553"/>
    </source>
</evidence>
<dbReference type="GO" id="GO:0016281">
    <property type="term" value="C:eukaryotic translation initiation factor 4F complex"/>
    <property type="evidence" value="ECO:0007669"/>
    <property type="project" value="TreeGrafter"/>
</dbReference>
<feature type="compositionally biased region" description="Polar residues" evidence="7">
    <location>
        <begin position="446"/>
        <end position="466"/>
    </location>
</feature>
<evidence type="ECO:0000256" key="7">
    <source>
        <dbReference type="SAM" id="MobiDB-lite"/>
    </source>
</evidence>
<keyword evidence="2" id="KW-0396">Initiation factor</keyword>
<dbReference type="PROSITE" id="PS51363">
    <property type="entry name" value="W2"/>
    <property type="match status" value="1"/>
</dbReference>
<dbReference type="SMART" id="SM00544">
    <property type="entry name" value="MA3"/>
    <property type="match status" value="1"/>
</dbReference>
<evidence type="ECO:0000259" key="10">
    <source>
        <dbReference type="PROSITE" id="PS51366"/>
    </source>
</evidence>
<dbReference type="PANTHER" id="PTHR23253:SF78">
    <property type="entry name" value="EUKARYOTIC TRANSLATION INITIATION FACTOR 4G1, ISOFORM B-RELATED"/>
    <property type="match status" value="1"/>
</dbReference>
<feature type="region of interest" description="Disordered" evidence="7">
    <location>
        <begin position="255"/>
        <end position="329"/>
    </location>
</feature>
<feature type="compositionally biased region" description="Low complexity" evidence="7">
    <location>
        <begin position="410"/>
        <end position="422"/>
    </location>
</feature>
<accession>A0AA88YH55</accession>
<evidence type="ECO:0000313" key="12">
    <source>
        <dbReference type="Proteomes" id="UP001186944"/>
    </source>
</evidence>
<feature type="domain" description="MI" evidence="10">
    <location>
        <begin position="1277"/>
        <end position="1399"/>
    </location>
</feature>
<evidence type="ECO:0000313" key="11">
    <source>
        <dbReference type="EMBL" id="KAK3105045.1"/>
    </source>
</evidence>
<dbReference type="InterPro" id="IPR003890">
    <property type="entry name" value="MIF4G-like_typ-3"/>
</dbReference>
<dbReference type="GO" id="GO:0003729">
    <property type="term" value="F:mRNA binding"/>
    <property type="evidence" value="ECO:0007669"/>
    <property type="project" value="TreeGrafter"/>
</dbReference>
<dbReference type="Pfam" id="PF02847">
    <property type="entry name" value="MA3"/>
    <property type="match status" value="1"/>
</dbReference>
<feature type="compositionally biased region" description="Polar residues" evidence="7">
    <location>
        <begin position="477"/>
        <end position="493"/>
    </location>
</feature>
<dbReference type="InterPro" id="IPR016024">
    <property type="entry name" value="ARM-type_fold"/>
</dbReference>
<feature type="compositionally biased region" description="Basic and acidic residues" evidence="7">
    <location>
        <begin position="279"/>
        <end position="292"/>
    </location>
</feature>
<feature type="compositionally biased region" description="Polar residues" evidence="7">
    <location>
        <begin position="1174"/>
        <end position="1183"/>
    </location>
</feature>
<keyword evidence="6" id="KW-0175">Coiled coil</keyword>
<dbReference type="EMBL" id="VSWD01000004">
    <property type="protein sequence ID" value="KAK3105045.1"/>
    <property type="molecule type" value="Genomic_DNA"/>
</dbReference>
<feature type="compositionally biased region" description="Basic and acidic residues" evidence="7">
    <location>
        <begin position="617"/>
        <end position="637"/>
    </location>
</feature>
<dbReference type="InterPro" id="IPR049485">
    <property type="entry name" value="eIF4G1-like_eIF4E-bd"/>
</dbReference>
<dbReference type="SMART" id="SM00543">
    <property type="entry name" value="MIF4G"/>
    <property type="match status" value="1"/>
</dbReference>
<feature type="compositionally biased region" description="Polar residues" evidence="7">
    <location>
        <begin position="1133"/>
        <end position="1143"/>
    </location>
</feature>
<keyword evidence="4" id="KW-0810">Translation regulation</keyword>
<feature type="compositionally biased region" description="Polar residues" evidence="7">
    <location>
        <begin position="430"/>
        <end position="439"/>
    </location>
</feature>
<dbReference type="Pfam" id="PF02854">
    <property type="entry name" value="MIF4G"/>
    <property type="match status" value="1"/>
</dbReference>
<feature type="region of interest" description="Disordered" evidence="7">
    <location>
        <begin position="743"/>
        <end position="770"/>
    </location>
</feature>
<evidence type="ECO:0000256" key="2">
    <source>
        <dbReference type="ARBA" id="ARBA00022540"/>
    </source>
</evidence>
<keyword evidence="5" id="KW-0648">Protein biosynthesis</keyword>
<protein>
    <recommendedName>
        <fullName evidence="13">Eukaryotic translation initiation factor 4 gamma 1-like</fullName>
    </recommendedName>
</protein>
<feature type="compositionally biased region" description="Basic and acidic residues" evidence="7">
    <location>
        <begin position="1250"/>
        <end position="1264"/>
    </location>
</feature>
<gene>
    <name evidence="11" type="ORF">FSP39_015996</name>
</gene>
<dbReference type="Proteomes" id="UP001186944">
    <property type="component" value="Unassembled WGS sequence"/>
</dbReference>
<dbReference type="Pfam" id="PF02020">
    <property type="entry name" value="W2"/>
    <property type="match status" value="1"/>
</dbReference>
<evidence type="ECO:0000256" key="8">
    <source>
        <dbReference type="SAM" id="SignalP"/>
    </source>
</evidence>
<dbReference type="GO" id="GO:0003743">
    <property type="term" value="F:translation initiation factor activity"/>
    <property type="evidence" value="ECO:0007669"/>
    <property type="project" value="UniProtKB-KW"/>
</dbReference>
<keyword evidence="12" id="KW-1185">Reference proteome</keyword>
<keyword evidence="8" id="KW-0732">Signal</keyword>
<dbReference type="PROSITE" id="PS51366">
    <property type="entry name" value="MI"/>
    <property type="match status" value="1"/>
</dbReference>
<feature type="compositionally biased region" description="Low complexity" evidence="7">
    <location>
        <begin position="1070"/>
        <end position="1084"/>
    </location>
</feature>
<dbReference type="Pfam" id="PF21140">
    <property type="entry name" value="eIF4G1-like_eIF4E-bd"/>
    <property type="match status" value="1"/>
</dbReference>
<feature type="compositionally biased region" description="Low complexity" evidence="7">
    <location>
        <begin position="715"/>
        <end position="729"/>
    </location>
</feature>
<sequence length="1589" mass="176489">MRHSPCSGLLSFASVFVKCHLQGLTLVSEPERHPSSTSTRLLHYPPFSNTGFSCHPPAHKLFSSVGYTFCAIEIMTLPPADLVKGADDQQAQFSYQYINQQPFSVPPPTQQTPTQGHELRGQIQPQYIQGQNLVPQQANMNYQHTIRTPNQTPFYRPNAPTNMQRAQQYNPQMSGNSQPQTQATYPSGGIYMMPSNLGFSGPQIVIQPTQMQMHQSNRMSTPQYMPGMPSANTPTQYMNQTTVPNYWNTATIMYGPQQNTNMTPQNTQPAPPQKRERHILKIEDPVTHRDITSEVLKNNQPGSSRSTPPSGPGSGSRSTPIESASAPPMSDVAAVFAAQVSATLNPSKQQQPPPQSAPPHQSAPPTAPPDVTMAAKPQMADTMQPSSEETPAVNIAPPVDISQPPPSILESDSVSSNSQSETVSEEKTESLPQDTTSSLGAVEGVSHTQSLSNNEVLSSSISQPTEISAPDTEKLDSTSSEFVPTSVSVSEEITASEEVPKQQEQVEEQVCEESVSNAEINTRTSEESPETVVVETSVDNSSSDKPVESSVVEEATIIETQTEEEPTMEVTAKEVKKTKKKAKDFNKKELSGTDMDAFVDVASVPDVVPAVEPEPVVEDKPVPKVEIRIEDEAKPETTENIQENGLSDEEGSDDSKPVMELKYKYKEDQWSPLNPEGKRQYDREFILQLQYASESTVKPTGLPDLPDIILDKPHSMNTSSSRSSFSFPDMSSRSAGLFDFTPGYVKGSPRPGQSIPKRLSGAKGRGGSSQKIINLGSLSQDIQLHKADSAWKPARKSEKSVDEEDKKTEELYKKARGVLNKLTPQKFQTLVQQMAELKIDTEKRLKGVTDLVFEKAISEPGFSVAYANMCRYLTQIKVPSETKEGEYVNFRAILLTRCQKEFEKDKDSEAELEQKRKVIRELKDDEKSKEEELKAELAIAETKARRRQLGNIRFIGELFKLKMLTENIMHDCLFKLLRAKDEESLECLCRLLFTIGKELDTDKAKPRMDQYFNQMEKIVSEKKTSSRVRFMLQDVIELRLNKWIPRRDENNPKTLDQIHKEAQREEQERQIFLQQAQQQQKVQGGSRGGGPRGSRGGPAMSGSIGSSEGWNTVGKANIRADRQSIDPSKLKLSRQNVDESSIQLGPGGGASRFAGWGRGSTGGGARNSQEESKTPSNRFSALSKNEDENRSRFGVSPARGDSRGRGFGKPPGSRGITPRSSIEQEREKALAAVRDIATGQGAPRQGLSRDSSRESRRPEREPEKVAPPAVKQLTTDEMEKKTKSIMDEYLHLQDVKEAVLCVEELNSPSTIHVFVSTALNHVLERSEVARSQTGHLLHDLVKKGTISVDVYIKGLHEILLYAEDMEIDIPKIWQYFGELIGPMIQDGSVPLNFLRQAAEPLKENNKAGNLVAEVLHAASHREGHKKVSTLWRQSSLHWDEFVPADQIQAFLKDKENCDDKTMKSKKFIRALMTSVCQSAITGSGNNARVVPDEIKRRGVVLTKFLGNQAEFELQALYALQALVHKLEHPPGVLRTLFDTLYDEDIISEDAFNQWEKSTDPAEQEGKGVAMKQVVQFFTWLREAEDFSDS</sequence>
<feature type="region of interest" description="Disordered" evidence="7">
    <location>
        <begin position="697"/>
        <end position="729"/>
    </location>
</feature>
<reference evidence="11" key="1">
    <citation type="submission" date="2019-08" db="EMBL/GenBank/DDBJ databases">
        <title>The improved chromosome-level genome for the pearl oyster Pinctada fucata martensii using PacBio sequencing and Hi-C.</title>
        <authorList>
            <person name="Zheng Z."/>
        </authorList>
    </citation>
    <scope>NUCLEOTIDE SEQUENCE</scope>
    <source>
        <strain evidence="11">ZZ-2019</strain>
        <tissue evidence="11">Adductor muscle</tissue>
    </source>
</reference>
<feature type="compositionally biased region" description="Gly residues" evidence="7">
    <location>
        <begin position="1145"/>
        <end position="1165"/>
    </location>
</feature>
<evidence type="ECO:0000259" key="9">
    <source>
        <dbReference type="PROSITE" id="PS51363"/>
    </source>
</evidence>
<dbReference type="GO" id="GO:0006417">
    <property type="term" value="P:regulation of translation"/>
    <property type="evidence" value="ECO:0007669"/>
    <property type="project" value="UniProtKB-KW"/>
</dbReference>
<evidence type="ECO:0000256" key="4">
    <source>
        <dbReference type="ARBA" id="ARBA00022845"/>
    </source>
</evidence>
<feature type="coiled-coil region" evidence="6">
    <location>
        <begin position="905"/>
        <end position="943"/>
    </location>
</feature>
<organism evidence="11 12">
    <name type="scientific">Pinctada imbricata</name>
    <name type="common">Atlantic pearl-oyster</name>
    <name type="synonym">Pinctada martensii</name>
    <dbReference type="NCBI Taxonomy" id="66713"/>
    <lineage>
        <taxon>Eukaryota</taxon>
        <taxon>Metazoa</taxon>
        <taxon>Spiralia</taxon>
        <taxon>Lophotrochozoa</taxon>
        <taxon>Mollusca</taxon>
        <taxon>Bivalvia</taxon>
        <taxon>Autobranchia</taxon>
        <taxon>Pteriomorphia</taxon>
        <taxon>Pterioida</taxon>
        <taxon>Pterioidea</taxon>
        <taxon>Pteriidae</taxon>
        <taxon>Pinctada</taxon>
    </lineage>
</organism>